<dbReference type="InterPro" id="IPR026444">
    <property type="entry name" value="Secre_tail"/>
</dbReference>
<sequence>MKGRIFYCYFLLCVCLAGVSFTGQAQTITTNVTSTTLCSAGTVTVTFTTTGSFSATNQFTAQLSDASGSFSSSISVGTTTTGGTINASIPASVPVGSGYKIRVVSSAPFRIGSTGAGTLTVGARPSAPSVSTPSPICSGDTPPVLSATPSGGGSLRWYGTNAVSGSPTLSAPVATNVAPGATYYVSQVVGGCESERSAIVVSVKSRPSAPATNPVSYCVGQTPSPLSAQVSPGGTLNWYGTNATAGTATATQLPQVSTVGSQTYYVSQTVNGCEGPRAGLVVTTNAYPAAPTLTTATTATYCEGATPQPLSATGQNLRWYGTNATAGTPSNTPSPVNTSQIGITNYYVTQTVNNCESTRLAIPVEVKDTPNAPATTAAPDYCLNQTPVAALVATPVSGATLNWYGTNATSGTGTSVATIPSTNVANTSTYYVSQTLNGCEGPRAPIRVLTKPRPLQPGVTSPVSACLNRTAPDLATFVALASGATPNWYGTNQTTGTASPTAPVPSVATTGSVIYYVSQTLNGCEGGRIGITVTTNPIPVAPSVDAAGPYCEGQPVPPLSATGQSLRWYGTNATGGTGSTQATVPASNAVGTQTYYVTQTVSSCESERASVQIRIKDTPDRPGTSSLEFCQNSSAPALTASLVSGASPNWYGTNQTGGSASPSAPAITSNNVGTTVYYVSQTLEGCEGPRASLNVRVKPTPGQPGVSPIAFCNNGPAQPLTASGERLKWFDTADNPLGGAPTPDTRSVGVQTFKVSQTNGENCEGPKATLTVTINALPGQPGVTNLTYCQAQRDQPQQNIQPLTANGQNLRWYNTDGNAFGNAPTPSIDRTGTQAYNVSQTVNNCEGPRATLLVTVNTAPLPVVPKTLYTFCVNEKATPLQATAEVGGSLRWINPYDQTLTEAPVPPTLNTNIVPEGDPFYVYQIGANGCTSARTTIRVVVNTVPTLSLTTLTPNVNLGQRAQIRLRFTSSGPYSYTLSDNVTGTSLTTDTTISVLPRGNTTYQIINVNNGCGTGLPGNPATAIVTVRIPTIQTGTLNSSTLCAGTSIVVPFTTGGSFNSGNVFQTELVSVADTSRKIMLNASTAGSPITAPIPTTLAGGQYLVRVRATNPEIGIIGSNSPSTLTIRALASGSLAGSQSIYEGVPANLTLTLGGDGPWSVVYADSIRSYSTTSSISPLVVEARPARTTTYRLTSVSNNCGAGVVSGTARVTVLPLLALDDNPLDPLVKAYPVPTGPTLTIELDLPLTRDPAVLSLTDLRGRPVLRTTTRTRRTELDMSSQPSGLYILRIQVGDRQTVRKLLKQ</sequence>
<comment type="caution">
    <text evidence="4">The sequence shown here is derived from an EMBL/GenBank/DDBJ whole genome shotgun (WGS) entry which is preliminary data.</text>
</comment>
<evidence type="ECO:0000256" key="1">
    <source>
        <dbReference type="SAM" id="SignalP"/>
    </source>
</evidence>
<evidence type="ECO:0000313" key="5">
    <source>
        <dbReference type="Proteomes" id="UP000290407"/>
    </source>
</evidence>
<reference evidence="4 5" key="1">
    <citation type="submission" date="2019-01" db="EMBL/GenBank/DDBJ databases">
        <title>Spirosoma flava sp. nov., a propanil-degrading bacterium isolated from herbicide-contaminated soil.</title>
        <authorList>
            <person name="Zhang L."/>
            <person name="Jiang J.-D."/>
        </authorList>
    </citation>
    <scope>NUCLEOTIDE SEQUENCE [LARGE SCALE GENOMIC DNA]</scope>
    <source>
        <strain evidence="4 5">TY50</strain>
    </source>
</reference>
<dbReference type="Proteomes" id="UP000290407">
    <property type="component" value="Unassembled WGS sequence"/>
</dbReference>
<feature type="chain" id="PRO_5020564343" evidence="1">
    <location>
        <begin position="26"/>
        <end position="1303"/>
    </location>
</feature>
<feature type="domain" description="Ig-like" evidence="3">
    <location>
        <begin position="207"/>
        <end position="284"/>
    </location>
</feature>
<evidence type="ECO:0000259" key="2">
    <source>
        <dbReference type="Pfam" id="PF18962"/>
    </source>
</evidence>
<feature type="domain" description="Ig-like" evidence="3">
    <location>
        <begin position="125"/>
        <end position="203"/>
    </location>
</feature>
<dbReference type="NCBIfam" id="TIGR04183">
    <property type="entry name" value="Por_Secre_tail"/>
    <property type="match status" value="1"/>
</dbReference>
<dbReference type="Pfam" id="PF19081">
    <property type="entry name" value="Ig_7"/>
    <property type="match status" value="6"/>
</dbReference>
<keyword evidence="1" id="KW-0732">Signal</keyword>
<dbReference type="RefSeq" id="WP_129604757.1">
    <property type="nucleotide sequence ID" value="NZ_SBLB01000007.1"/>
</dbReference>
<organism evidence="4 5">
    <name type="scientific">Spirosoma sordidisoli</name>
    <dbReference type="NCBI Taxonomy" id="2502893"/>
    <lineage>
        <taxon>Bacteria</taxon>
        <taxon>Pseudomonadati</taxon>
        <taxon>Bacteroidota</taxon>
        <taxon>Cytophagia</taxon>
        <taxon>Cytophagales</taxon>
        <taxon>Cytophagaceae</taxon>
        <taxon>Spirosoma</taxon>
    </lineage>
</organism>
<feature type="signal peptide" evidence="1">
    <location>
        <begin position="1"/>
        <end position="25"/>
    </location>
</feature>
<dbReference type="InterPro" id="IPR044023">
    <property type="entry name" value="Ig_7"/>
</dbReference>
<feature type="domain" description="Ig-like" evidence="3">
    <location>
        <begin position="370"/>
        <end position="452"/>
    </location>
</feature>
<gene>
    <name evidence="4" type="ORF">EQG79_23685</name>
</gene>
<evidence type="ECO:0000259" key="3">
    <source>
        <dbReference type="Pfam" id="PF19081"/>
    </source>
</evidence>
<feature type="domain" description="Ig-like" evidence="3">
    <location>
        <begin position="539"/>
        <end position="615"/>
    </location>
</feature>
<dbReference type="EMBL" id="SBLB01000007">
    <property type="protein sequence ID" value="RYC67707.1"/>
    <property type="molecule type" value="Genomic_DNA"/>
</dbReference>
<feature type="domain" description="Ig-like" evidence="3">
    <location>
        <begin position="619"/>
        <end position="699"/>
    </location>
</feature>
<name>A0A4Q2UEU9_9BACT</name>
<protein>
    <submittedName>
        <fullName evidence="4">T9SS type A sorting domain-containing protein</fullName>
    </submittedName>
</protein>
<evidence type="ECO:0000313" key="4">
    <source>
        <dbReference type="EMBL" id="RYC67707.1"/>
    </source>
</evidence>
<dbReference type="Pfam" id="PF18962">
    <property type="entry name" value="Por_Secre_tail"/>
    <property type="match status" value="1"/>
</dbReference>
<accession>A0A4Q2UEU9</accession>
<feature type="domain" description="Ig-like" evidence="3">
    <location>
        <begin position="288"/>
        <end position="366"/>
    </location>
</feature>
<feature type="domain" description="Secretion system C-terminal sorting" evidence="2">
    <location>
        <begin position="1230"/>
        <end position="1300"/>
    </location>
</feature>
<keyword evidence="5" id="KW-1185">Reference proteome</keyword>
<proteinExistence type="predicted"/>